<protein>
    <submittedName>
        <fullName evidence="1">Uncharacterized protein</fullName>
    </submittedName>
</protein>
<feature type="non-terminal residue" evidence="1">
    <location>
        <position position="1"/>
    </location>
</feature>
<evidence type="ECO:0000313" key="1">
    <source>
        <dbReference type="EMBL" id="CAA6828841.1"/>
    </source>
</evidence>
<organism evidence="1">
    <name type="scientific">uncultured Aureispira sp</name>
    <dbReference type="NCBI Taxonomy" id="1331704"/>
    <lineage>
        <taxon>Bacteria</taxon>
        <taxon>Pseudomonadati</taxon>
        <taxon>Bacteroidota</taxon>
        <taxon>Saprospiria</taxon>
        <taxon>Saprospirales</taxon>
        <taxon>Saprospiraceae</taxon>
        <taxon>Aureispira</taxon>
        <taxon>environmental samples</taxon>
    </lineage>
</organism>
<dbReference type="AlphaFoldDB" id="A0A6S6UEH8"/>
<sequence length="40" mass="4569">KIPKFVSQPILNFECLMLNFECFIVQGALKIKPSKLNSKT</sequence>
<dbReference type="EMBL" id="CACVAQ010000442">
    <property type="protein sequence ID" value="CAA6828841.1"/>
    <property type="molecule type" value="Genomic_DNA"/>
</dbReference>
<proteinExistence type="predicted"/>
<gene>
    <name evidence="1" type="ORF">HELGO_WM22945</name>
</gene>
<reference evidence="1" key="1">
    <citation type="submission" date="2020-01" db="EMBL/GenBank/DDBJ databases">
        <authorList>
            <person name="Meier V. D."/>
            <person name="Meier V D."/>
        </authorList>
    </citation>
    <scope>NUCLEOTIDE SEQUENCE</scope>
    <source>
        <strain evidence="1">HLG_WM_MAG_10</strain>
    </source>
</reference>
<accession>A0A6S6UEH8</accession>
<name>A0A6S6UEH8_9BACT</name>